<dbReference type="PANTHER" id="PTHR30457:SF12">
    <property type="entry name" value="5'_3'-NUCLEOTIDASE SURE"/>
    <property type="match status" value="1"/>
</dbReference>
<evidence type="ECO:0000256" key="6">
    <source>
        <dbReference type="ARBA" id="ARBA00022723"/>
    </source>
</evidence>
<dbReference type="NCBIfam" id="NF001490">
    <property type="entry name" value="PRK00346.1-4"/>
    <property type="match status" value="1"/>
</dbReference>
<dbReference type="Gene3D" id="3.40.1210.10">
    <property type="entry name" value="Survival protein SurE-like phosphatase/nucleotidase"/>
    <property type="match status" value="1"/>
</dbReference>
<dbReference type="PANTHER" id="PTHR30457">
    <property type="entry name" value="5'-NUCLEOTIDASE SURE"/>
    <property type="match status" value="1"/>
</dbReference>
<dbReference type="EMBL" id="GG693884">
    <property type="protein sequence ID" value="EES51887.1"/>
    <property type="molecule type" value="Genomic_DNA"/>
</dbReference>
<organism evidence="11 12">
    <name type="scientific">Leptospirillum ferrodiazotrophum</name>
    <dbReference type="NCBI Taxonomy" id="412449"/>
    <lineage>
        <taxon>Bacteria</taxon>
        <taxon>Pseudomonadati</taxon>
        <taxon>Nitrospirota</taxon>
        <taxon>Nitrospiria</taxon>
        <taxon>Nitrospirales</taxon>
        <taxon>Nitrospiraceae</taxon>
        <taxon>Leptospirillum</taxon>
    </lineage>
</organism>
<comment type="function">
    <text evidence="9">Nucleotidase that shows phosphatase activity on nucleoside 5'-monophosphates.</text>
</comment>
<evidence type="ECO:0000256" key="2">
    <source>
        <dbReference type="ARBA" id="ARBA00001946"/>
    </source>
</evidence>
<evidence type="ECO:0000256" key="4">
    <source>
        <dbReference type="ARBA" id="ARBA00011062"/>
    </source>
</evidence>
<comment type="similarity">
    <text evidence="4 9">Belongs to the SurE nucleotidase family.</text>
</comment>
<evidence type="ECO:0000256" key="8">
    <source>
        <dbReference type="ARBA" id="ARBA00022801"/>
    </source>
</evidence>
<comment type="cofactor">
    <cofactor evidence="9">
        <name>a divalent metal cation</name>
        <dbReference type="ChEBI" id="CHEBI:60240"/>
    </cofactor>
    <text evidence="9">Binds 1 divalent metal cation per subunit.</text>
</comment>
<accession>C6HZU9</accession>
<sequence length="275" mass="29697">MTAPLPLILLSNDDGIDSKGIAVLEEAVEGLGEIYVVAPENERSAASHALTLHKPLRISERSPRHFAVSGTPTDCVNLALFTILPRRPALLLSGINHGANMADDVTYSGTVSAAFEGSILGVPSMAFSLVLPDLPGEPLAFETARHFVRILAKRMLADSPPATIPFSVNIPSRPVDRVPGIRLTRLGKRIFDTGNIITKSDPRGRPYYWIGLSPTDYEPDPESDLHAVDHGYVSVTPLHLDLTHYPSLDRYRSWEGAGREALPAGLSSPDPLKGS</sequence>
<evidence type="ECO:0000313" key="11">
    <source>
        <dbReference type="EMBL" id="EES51887.1"/>
    </source>
</evidence>
<feature type="domain" description="Survival protein SurE-like phosphatase/nucleotidase" evidence="10">
    <location>
        <begin position="8"/>
        <end position="191"/>
    </location>
</feature>
<reference evidence="11 12" key="1">
    <citation type="journal article" date="2009" name="Appl. Environ. Microbiol.">
        <title>Community genomic and proteomic analyses of chemoautotrophic iron-oxidizing "Leptospirillum rubarum" (Group II) and "Leptospirillum ferrodiazotrophum" (Group III) bacteria in acid mine drainage biofilms.</title>
        <authorList>
            <person name="Goltsman D.S."/>
            <person name="Denef V.J."/>
            <person name="Singer S.W."/>
            <person name="VerBerkmoes N.C."/>
            <person name="Lefsrud M."/>
            <person name="Mueller R.S."/>
            <person name="Dick G.J."/>
            <person name="Sun C.L."/>
            <person name="Wheeler K.E."/>
            <person name="Zemla A."/>
            <person name="Baker B.J."/>
            <person name="Hauser L."/>
            <person name="Land M."/>
            <person name="Shah M.B."/>
            <person name="Thelen M.P."/>
            <person name="Hettich R.L."/>
            <person name="Banfield J.F."/>
        </authorList>
    </citation>
    <scope>NUCLEOTIDE SEQUENCE [LARGE SCALE GENOMIC DNA]</scope>
</reference>
<evidence type="ECO:0000259" key="10">
    <source>
        <dbReference type="Pfam" id="PF01975"/>
    </source>
</evidence>
<dbReference type="Pfam" id="PF01975">
    <property type="entry name" value="SurE"/>
    <property type="match status" value="1"/>
</dbReference>
<feature type="binding site" evidence="9">
    <location>
        <position position="44"/>
    </location>
    <ligand>
        <name>a divalent metal cation</name>
        <dbReference type="ChEBI" id="CHEBI:60240"/>
    </ligand>
</feature>
<feature type="binding site" evidence="9">
    <location>
        <position position="14"/>
    </location>
    <ligand>
        <name>a divalent metal cation</name>
        <dbReference type="ChEBI" id="CHEBI:60240"/>
    </ligand>
</feature>
<dbReference type="Proteomes" id="UP000009374">
    <property type="component" value="Unassembled WGS sequence"/>
</dbReference>
<dbReference type="GO" id="GO:0005737">
    <property type="term" value="C:cytoplasm"/>
    <property type="evidence" value="ECO:0007669"/>
    <property type="project" value="UniProtKB-SubCell"/>
</dbReference>
<keyword evidence="12" id="KW-1185">Reference proteome</keyword>
<keyword evidence="6 9" id="KW-0479">Metal-binding</keyword>
<dbReference type="GO" id="GO:0008254">
    <property type="term" value="F:3'-nucleotidase activity"/>
    <property type="evidence" value="ECO:0007669"/>
    <property type="project" value="TreeGrafter"/>
</dbReference>
<comment type="cofactor">
    <cofactor evidence="2">
        <name>Mg(2+)</name>
        <dbReference type="ChEBI" id="CHEBI:18420"/>
    </cofactor>
</comment>
<evidence type="ECO:0000256" key="7">
    <source>
        <dbReference type="ARBA" id="ARBA00022741"/>
    </source>
</evidence>
<feature type="binding site" evidence="9">
    <location>
        <position position="13"/>
    </location>
    <ligand>
        <name>a divalent metal cation</name>
        <dbReference type="ChEBI" id="CHEBI:60240"/>
    </ligand>
</feature>
<dbReference type="InterPro" id="IPR030048">
    <property type="entry name" value="SurE"/>
</dbReference>
<dbReference type="GO" id="GO:0000166">
    <property type="term" value="F:nucleotide binding"/>
    <property type="evidence" value="ECO:0007669"/>
    <property type="project" value="UniProtKB-KW"/>
</dbReference>
<proteinExistence type="inferred from homology"/>
<comment type="catalytic activity">
    <reaction evidence="1 9">
        <text>a ribonucleoside 5'-phosphate + H2O = a ribonucleoside + phosphate</text>
        <dbReference type="Rhea" id="RHEA:12484"/>
        <dbReference type="ChEBI" id="CHEBI:15377"/>
        <dbReference type="ChEBI" id="CHEBI:18254"/>
        <dbReference type="ChEBI" id="CHEBI:43474"/>
        <dbReference type="ChEBI" id="CHEBI:58043"/>
        <dbReference type="EC" id="3.1.3.5"/>
    </reaction>
</comment>
<dbReference type="InterPro" id="IPR036523">
    <property type="entry name" value="SurE-like_sf"/>
</dbReference>
<comment type="subcellular location">
    <subcellularLocation>
        <location evidence="3 9">Cytoplasm</location>
    </subcellularLocation>
</comment>
<dbReference type="EC" id="3.1.3.5" evidence="9"/>
<dbReference type="FunFam" id="3.40.1210.10:FF:000001">
    <property type="entry name" value="5'/3'-nucleotidase SurE"/>
    <property type="match status" value="1"/>
</dbReference>
<evidence type="ECO:0000313" key="12">
    <source>
        <dbReference type="Proteomes" id="UP000009374"/>
    </source>
</evidence>
<dbReference type="GO" id="GO:0008253">
    <property type="term" value="F:5'-nucleotidase activity"/>
    <property type="evidence" value="ECO:0007669"/>
    <property type="project" value="UniProtKB-UniRule"/>
</dbReference>
<gene>
    <name evidence="9" type="primary">surE</name>
    <name evidence="11" type="ORF">UBAL3_95450107</name>
</gene>
<keyword evidence="8 9" id="KW-0378">Hydrolase</keyword>
<name>C6HZU9_9BACT</name>
<evidence type="ECO:0000256" key="3">
    <source>
        <dbReference type="ARBA" id="ARBA00004496"/>
    </source>
</evidence>
<dbReference type="HAMAP" id="MF_00060">
    <property type="entry name" value="SurE"/>
    <property type="match status" value="1"/>
</dbReference>
<dbReference type="AlphaFoldDB" id="C6HZU9"/>
<dbReference type="NCBIfam" id="TIGR00087">
    <property type="entry name" value="surE"/>
    <property type="match status" value="1"/>
</dbReference>
<evidence type="ECO:0000256" key="5">
    <source>
        <dbReference type="ARBA" id="ARBA00022490"/>
    </source>
</evidence>
<evidence type="ECO:0000256" key="9">
    <source>
        <dbReference type="HAMAP-Rule" id="MF_00060"/>
    </source>
</evidence>
<dbReference type="InterPro" id="IPR002828">
    <property type="entry name" value="SurE-like_Pase/nucleotidase"/>
</dbReference>
<dbReference type="SUPFAM" id="SSF64167">
    <property type="entry name" value="SurE-like"/>
    <property type="match status" value="1"/>
</dbReference>
<evidence type="ECO:0000256" key="1">
    <source>
        <dbReference type="ARBA" id="ARBA00000815"/>
    </source>
</evidence>
<protein>
    <recommendedName>
        <fullName evidence="9">5'-nucleotidase SurE</fullName>
        <ecNumber evidence="9">3.1.3.5</ecNumber>
    </recommendedName>
    <alternativeName>
        <fullName evidence="9">Nucleoside 5'-monophosphate phosphohydrolase</fullName>
    </alternativeName>
</protein>
<dbReference type="GO" id="GO:0046872">
    <property type="term" value="F:metal ion binding"/>
    <property type="evidence" value="ECO:0007669"/>
    <property type="project" value="UniProtKB-UniRule"/>
</dbReference>
<feature type="binding site" evidence="9">
    <location>
        <position position="96"/>
    </location>
    <ligand>
        <name>a divalent metal cation</name>
        <dbReference type="ChEBI" id="CHEBI:60240"/>
    </ligand>
</feature>
<dbReference type="GO" id="GO:0004309">
    <property type="term" value="F:exopolyphosphatase activity"/>
    <property type="evidence" value="ECO:0007669"/>
    <property type="project" value="TreeGrafter"/>
</dbReference>
<keyword evidence="7 9" id="KW-0547">Nucleotide-binding</keyword>
<keyword evidence="5 9" id="KW-0963">Cytoplasm</keyword>